<evidence type="ECO:0000256" key="1">
    <source>
        <dbReference type="SAM" id="MobiDB-lite"/>
    </source>
</evidence>
<name>A0A0C9UD06_SPHS4</name>
<dbReference type="HOGENOM" id="CLU_1103360_0_0_1"/>
<feature type="region of interest" description="Disordered" evidence="1">
    <location>
        <begin position="58"/>
        <end position="92"/>
    </location>
</feature>
<feature type="compositionally biased region" description="Low complexity" evidence="1">
    <location>
        <begin position="60"/>
        <end position="75"/>
    </location>
</feature>
<evidence type="ECO:0000313" key="2">
    <source>
        <dbReference type="EMBL" id="KIJ22915.1"/>
    </source>
</evidence>
<keyword evidence="3" id="KW-1185">Reference proteome</keyword>
<dbReference type="AlphaFoldDB" id="A0A0C9UD06"/>
<dbReference type="EMBL" id="KN837881">
    <property type="protein sequence ID" value="KIJ22915.1"/>
    <property type="molecule type" value="Genomic_DNA"/>
</dbReference>
<gene>
    <name evidence="2" type="ORF">M422DRAFT_276602</name>
</gene>
<organism evidence="2 3">
    <name type="scientific">Sphaerobolus stellatus (strain SS14)</name>
    <dbReference type="NCBI Taxonomy" id="990650"/>
    <lineage>
        <taxon>Eukaryota</taxon>
        <taxon>Fungi</taxon>
        <taxon>Dikarya</taxon>
        <taxon>Basidiomycota</taxon>
        <taxon>Agaricomycotina</taxon>
        <taxon>Agaricomycetes</taxon>
        <taxon>Phallomycetidae</taxon>
        <taxon>Geastrales</taxon>
        <taxon>Sphaerobolaceae</taxon>
        <taxon>Sphaerobolus</taxon>
    </lineage>
</organism>
<evidence type="ECO:0000313" key="3">
    <source>
        <dbReference type="Proteomes" id="UP000054279"/>
    </source>
</evidence>
<dbReference type="OrthoDB" id="3263076at2759"/>
<proteinExistence type="predicted"/>
<dbReference type="Proteomes" id="UP000054279">
    <property type="component" value="Unassembled WGS sequence"/>
</dbReference>
<reference evidence="2 3" key="1">
    <citation type="submission" date="2014-06" db="EMBL/GenBank/DDBJ databases">
        <title>Evolutionary Origins and Diversification of the Mycorrhizal Mutualists.</title>
        <authorList>
            <consortium name="DOE Joint Genome Institute"/>
            <consortium name="Mycorrhizal Genomics Consortium"/>
            <person name="Kohler A."/>
            <person name="Kuo A."/>
            <person name="Nagy L.G."/>
            <person name="Floudas D."/>
            <person name="Copeland A."/>
            <person name="Barry K.W."/>
            <person name="Cichocki N."/>
            <person name="Veneault-Fourrey C."/>
            <person name="LaButti K."/>
            <person name="Lindquist E.A."/>
            <person name="Lipzen A."/>
            <person name="Lundell T."/>
            <person name="Morin E."/>
            <person name="Murat C."/>
            <person name="Riley R."/>
            <person name="Ohm R."/>
            <person name="Sun H."/>
            <person name="Tunlid A."/>
            <person name="Henrissat B."/>
            <person name="Grigoriev I.V."/>
            <person name="Hibbett D.S."/>
            <person name="Martin F."/>
        </authorList>
    </citation>
    <scope>NUCLEOTIDE SEQUENCE [LARGE SCALE GENOMIC DNA]</scope>
    <source>
        <strain evidence="2 3">SS14</strain>
    </source>
</reference>
<protein>
    <submittedName>
        <fullName evidence="2">Uncharacterized protein</fullName>
    </submittedName>
</protein>
<accession>A0A0C9UD06</accession>
<sequence length="276" mass="31966">MLHHGSTKINAIKCICLNPLGHRTNLHNPSPTSPLDAPANAYDALLNHTIHRKAIKPAMSPVSSCSSPSSSSLSLSKRRRPETRHCNPPLDISPEEYLQAKHQFESAPDRPLDLKRTTMWFGMEPDVERNFFVWDRDVPRDIAYIALAGWDAGQLHINEMSGKLKTALIHVIAEAMFRGHLHPYRITFSQIQFLLERTLAKLKSDSSLAYMGEPQRAHWLYGTMRSREEELEWLKYQAERRWWIMMSKTLEVVERYRWLSCDNELFNQYLSAEAHD</sequence>